<organism evidence="2">
    <name type="scientific">Menopon gallinae</name>
    <name type="common">poultry shaft louse</name>
    <dbReference type="NCBI Taxonomy" id="328185"/>
    <lineage>
        <taxon>Eukaryota</taxon>
        <taxon>Metazoa</taxon>
        <taxon>Ecdysozoa</taxon>
        <taxon>Arthropoda</taxon>
        <taxon>Hexapoda</taxon>
        <taxon>Insecta</taxon>
        <taxon>Pterygota</taxon>
        <taxon>Neoptera</taxon>
        <taxon>Paraneoptera</taxon>
        <taxon>Psocodea</taxon>
        <taxon>Troctomorpha</taxon>
        <taxon>Phthiraptera</taxon>
        <taxon>Amblycera</taxon>
        <taxon>Menoponidae</taxon>
        <taxon>Menopon</taxon>
    </lineage>
</organism>
<gene>
    <name evidence="2" type="ORF">PYX00_000999</name>
</gene>
<evidence type="ECO:0000256" key="1">
    <source>
        <dbReference type="SAM" id="MobiDB-lite"/>
    </source>
</evidence>
<feature type="compositionally biased region" description="Basic residues" evidence="1">
    <location>
        <begin position="54"/>
        <end position="63"/>
    </location>
</feature>
<name>A0AAW2IBY3_9NEOP</name>
<sequence length="141" mass="15856">MGLKLRFLLEKYRKRAHHLLAVNADREMSLPEVGALVYRAFGEEGQQIPNRSRNDRKRPHPVRTKTVAHLTHLDKSGLGIEGSKRLAADPDDHHPVHQTQRKLNRSKEYAICPGCPQVLHIVRGRLEGDPIPSLKKLGSAG</sequence>
<feature type="region of interest" description="Disordered" evidence="1">
    <location>
        <begin position="82"/>
        <end position="104"/>
    </location>
</feature>
<feature type="region of interest" description="Disordered" evidence="1">
    <location>
        <begin position="44"/>
        <end position="63"/>
    </location>
</feature>
<reference evidence="2" key="1">
    <citation type="journal article" date="2024" name="Gigascience">
        <title>Chromosome-level genome of the poultry shaft louse Menopon gallinae provides insight into the host-switching and adaptive evolution of parasitic lice.</title>
        <authorList>
            <person name="Xu Y."/>
            <person name="Ma L."/>
            <person name="Liu S."/>
            <person name="Liang Y."/>
            <person name="Liu Q."/>
            <person name="He Z."/>
            <person name="Tian L."/>
            <person name="Duan Y."/>
            <person name="Cai W."/>
            <person name="Li H."/>
            <person name="Song F."/>
        </authorList>
    </citation>
    <scope>NUCLEOTIDE SEQUENCE</scope>
    <source>
        <strain evidence="2">Cailab_2023a</strain>
    </source>
</reference>
<protein>
    <submittedName>
        <fullName evidence="2">Uncharacterized protein</fullName>
    </submittedName>
</protein>
<comment type="caution">
    <text evidence="2">The sequence shown here is derived from an EMBL/GenBank/DDBJ whole genome shotgun (WGS) entry which is preliminary data.</text>
</comment>
<dbReference type="AlphaFoldDB" id="A0AAW2IBY3"/>
<accession>A0AAW2IBY3</accession>
<feature type="compositionally biased region" description="Basic and acidic residues" evidence="1">
    <location>
        <begin position="82"/>
        <end position="95"/>
    </location>
</feature>
<evidence type="ECO:0000313" key="2">
    <source>
        <dbReference type="EMBL" id="KAL0279451.1"/>
    </source>
</evidence>
<proteinExistence type="predicted"/>
<dbReference type="EMBL" id="JARGDH010000001">
    <property type="protein sequence ID" value="KAL0279451.1"/>
    <property type="molecule type" value="Genomic_DNA"/>
</dbReference>